<proteinExistence type="inferred from homology"/>
<gene>
    <name evidence="8" type="ORF">I6J59_04465</name>
</gene>
<comment type="similarity">
    <text evidence="2">Belongs to the SusD family.</text>
</comment>
<dbReference type="EMBL" id="CP069450">
    <property type="protein sequence ID" value="QRO50890.1"/>
    <property type="molecule type" value="Genomic_DNA"/>
</dbReference>
<dbReference type="InterPro" id="IPR033985">
    <property type="entry name" value="SusD-like_N"/>
</dbReference>
<reference evidence="8 9" key="1">
    <citation type="submission" date="2021-02" db="EMBL/GenBank/DDBJ databases">
        <title>FDA dAtabase for Regulatory Grade micrObial Sequences (FDA-ARGOS): Supporting development and validation of Infectious Disease Dx tests.</title>
        <authorList>
            <person name="Carlson P."/>
            <person name="Fischbach M."/>
            <person name="Hastie J."/>
            <person name="Bilen M."/>
            <person name="Cheng A."/>
            <person name="Tallon L."/>
            <person name="Sadzewicz L."/>
            <person name="Zhao X."/>
            <person name="Boylan J."/>
            <person name="Ott S."/>
            <person name="Bowen H."/>
            <person name="Vavikolanu K."/>
            <person name="Mehta A."/>
            <person name="Aluvathingal J."/>
            <person name="Nadendla S."/>
            <person name="Yan Y."/>
            <person name="Sichtig H."/>
        </authorList>
    </citation>
    <scope>NUCLEOTIDE SEQUENCE [LARGE SCALE GENOMIC DNA]</scope>
    <source>
        <strain evidence="8 9">FDAARGOS_1229</strain>
    </source>
</reference>
<organism evidence="8 9">
    <name type="scientific">Butyricimonas virosa</name>
    <dbReference type="NCBI Taxonomy" id="544645"/>
    <lineage>
        <taxon>Bacteria</taxon>
        <taxon>Pseudomonadati</taxon>
        <taxon>Bacteroidota</taxon>
        <taxon>Bacteroidia</taxon>
        <taxon>Bacteroidales</taxon>
        <taxon>Odoribacteraceae</taxon>
        <taxon>Butyricimonas</taxon>
    </lineage>
</organism>
<dbReference type="PROSITE" id="PS51257">
    <property type="entry name" value="PROKAR_LIPOPROTEIN"/>
    <property type="match status" value="1"/>
</dbReference>
<evidence type="ECO:0000256" key="1">
    <source>
        <dbReference type="ARBA" id="ARBA00004442"/>
    </source>
</evidence>
<evidence type="ECO:0000256" key="5">
    <source>
        <dbReference type="ARBA" id="ARBA00023237"/>
    </source>
</evidence>
<feature type="domain" description="SusD-like N-terminal" evidence="7">
    <location>
        <begin position="36"/>
        <end position="191"/>
    </location>
</feature>
<dbReference type="GeneID" id="93096268"/>
<accession>A0ABX7H979</accession>
<evidence type="ECO:0000313" key="8">
    <source>
        <dbReference type="EMBL" id="QRO50890.1"/>
    </source>
</evidence>
<sequence length="513" mass="57985">MKKILYIFLLSGLLSSCDDLLDVEPETLLSFDNYFKTELDLESTLYSIQGFINDKLLAHATQEEAGEFRDYEAYESVSSIRLWNTEAITKSIGSDWSNIYGIVYMANVMLDNISKAEVQVSPDRIQFYKAQAYFAKGLSYYILGMKWGEVPITRNSTSAEPYGKKPVLEVLDTAISNATRAYKVLPVQSEVKDRLGNVIKSKQFGSKGSACALLANLYAWKGSIIDLQGLEGDAKDCYMKAIQYCSELIEGNEVGSYRLVRDPERLCELFSDINQENPEAIFEFTLDMQSKYVSSPYLFASAYLNIDGKGTDAKVAQTTIDKLYESQDKRVSSFVTPGVNMWGEPDGYATLNKWRTGVWAQSDPNNPYSKTMTAVSTNFAYWRLSGIYLLRAECNAKLDAQSSEAIGDLNEIRGIAGATLYPNGPGDDMGLQYAVFKERQRELYIEGHRWYDIVRNGMWYINNELYQGDDGKFKTMTLEDVRKGAIFLPIFDSAFTMNSLLVQNQYWLEALNQ</sequence>
<evidence type="ECO:0000256" key="4">
    <source>
        <dbReference type="ARBA" id="ARBA00023136"/>
    </source>
</evidence>
<keyword evidence="4" id="KW-0472">Membrane</keyword>
<dbReference type="InterPro" id="IPR012944">
    <property type="entry name" value="SusD_RagB_dom"/>
</dbReference>
<dbReference type="Pfam" id="PF14322">
    <property type="entry name" value="SusD-like_3"/>
    <property type="match status" value="1"/>
</dbReference>
<dbReference type="Pfam" id="PF07980">
    <property type="entry name" value="SusD_RagB"/>
    <property type="match status" value="1"/>
</dbReference>
<dbReference type="SUPFAM" id="SSF48452">
    <property type="entry name" value="TPR-like"/>
    <property type="match status" value="1"/>
</dbReference>
<dbReference type="RefSeq" id="WP_027200526.1">
    <property type="nucleotide sequence ID" value="NZ_CAJKXH010000003.1"/>
</dbReference>
<name>A0ABX7H979_9BACT</name>
<evidence type="ECO:0000313" key="9">
    <source>
        <dbReference type="Proteomes" id="UP000654720"/>
    </source>
</evidence>
<evidence type="ECO:0000256" key="2">
    <source>
        <dbReference type="ARBA" id="ARBA00006275"/>
    </source>
</evidence>
<evidence type="ECO:0000259" key="6">
    <source>
        <dbReference type="Pfam" id="PF07980"/>
    </source>
</evidence>
<keyword evidence="9" id="KW-1185">Reference proteome</keyword>
<dbReference type="Proteomes" id="UP000654720">
    <property type="component" value="Chromosome"/>
</dbReference>
<keyword evidence="3" id="KW-0732">Signal</keyword>
<evidence type="ECO:0000259" key="7">
    <source>
        <dbReference type="Pfam" id="PF14322"/>
    </source>
</evidence>
<protein>
    <submittedName>
        <fullName evidence="8">RagB/SusD family nutrient uptake outer membrane protein</fullName>
    </submittedName>
</protein>
<evidence type="ECO:0000256" key="3">
    <source>
        <dbReference type="ARBA" id="ARBA00022729"/>
    </source>
</evidence>
<dbReference type="InterPro" id="IPR011990">
    <property type="entry name" value="TPR-like_helical_dom_sf"/>
</dbReference>
<feature type="domain" description="RagB/SusD" evidence="6">
    <location>
        <begin position="312"/>
        <end position="507"/>
    </location>
</feature>
<keyword evidence="5" id="KW-0998">Cell outer membrane</keyword>
<dbReference type="Gene3D" id="1.25.40.390">
    <property type="match status" value="1"/>
</dbReference>
<comment type="subcellular location">
    <subcellularLocation>
        <location evidence="1">Cell outer membrane</location>
    </subcellularLocation>
</comment>